<dbReference type="Proteomes" id="UP000515563">
    <property type="component" value="Chromosome"/>
</dbReference>
<dbReference type="KEGG" id="kqi:F1D05_27365"/>
<dbReference type="RefSeq" id="WP_185443358.1">
    <property type="nucleotide sequence ID" value="NZ_CP043661.1"/>
</dbReference>
<sequence>MGRAATEPSKLNSIAHGRLVSTLRTGSSTTRVFREDRKLATELMQIGVGPFTVLHRKGPHGMDLRYAVPTAQLAAIEPQLKSFDQSVRFLEQRLGRFPVWSYMRSHTSGSATRSRLSAGPISG</sequence>
<accession>A0A7G6X3Y7</accession>
<organism evidence="1 2">
    <name type="scientific">Kribbella qitaiheensis</name>
    <dbReference type="NCBI Taxonomy" id="1544730"/>
    <lineage>
        <taxon>Bacteria</taxon>
        <taxon>Bacillati</taxon>
        <taxon>Actinomycetota</taxon>
        <taxon>Actinomycetes</taxon>
        <taxon>Propionibacteriales</taxon>
        <taxon>Kribbellaceae</taxon>
        <taxon>Kribbella</taxon>
    </lineage>
</organism>
<gene>
    <name evidence="1" type="ORF">F1D05_27365</name>
</gene>
<name>A0A7G6X3Y7_9ACTN</name>
<keyword evidence="2" id="KW-1185">Reference proteome</keyword>
<proteinExistence type="predicted"/>
<protein>
    <submittedName>
        <fullName evidence="1">M1 family metallopeptidase</fullName>
    </submittedName>
</protein>
<reference evidence="1 2" key="2">
    <citation type="journal article" date="2020" name="Microbiol. Resour. Announc.">
        <title>Antarctic desert soil bacteria exhibit high novel natural product potential, evaluated through long-read genome sequencing and comparative genomics.</title>
        <authorList>
            <person name="Benaud N."/>
            <person name="Edwards R.J."/>
            <person name="Amos T.G."/>
            <person name="D'Agostino P.M."/>
            <person name="Gutierrez-Chavez C."/>
            <person name="Montgomery K."/>
            <person name="Nicetic I."/>
            <person name="Ferrari B.C."/>
        </authorList>
    </citation>
    <scope>NUCLEOTIDE SEQUENCE [LARGE SCALE GENOMIC DNA]</scope>
    <source>
        <strain evidence="1 2">SPB151</strain>
    </source>
</reference>
<reference evidence="2" key="1">
    <citation type="submission" date="2019-09" db="EMBL/GenBank/DDBJ databases">
        <title>Antimicrobial potential of Antarctic Bacteria.</title>
        <authorList>
            <person name="Benaud N."/>
            <person name="Edwards R.J."/>
            <person name="Ferrari B.C."/>
        </authorList>
    </citation>
    <scope>NUCLEOTIDE SEQUENCE [LARGE SCALE GENOMIC DNA]</scope>
    <source>
        <strain evidence="2">SPB151</strain>
    </source>
</reference>
<dbReference type="EMBL" id="CP043661">
    <property type="protein sequence ID" value="QNE20952.1"/>
    <property type="molecule type" value="Genomic_DNA"/>
</dbReference>
<evidence type="ECO:0000313" key="2">
    <source>
        <dbReference type="Proteomes" id="UP000515563"/>
    </source>
</evidence>
<dbReference type="AlphaFoldDB" id="A0A7G6X3Y7"/>
<evidence type="ECO:0000313" key="1">
    <source>
        <dbReference type="EMBL" id="QNE20952.1"/>
    </source>
</evidence>